<name>A0A926ED65_9FIRM</name>
<feature type="domain" description="HTH cro/C1-type" evidence="1">
    <location>
        <begin position="4"/>
        <end position="58"/>
    </location>
</feature>
<dbReference type="InterPro" id="IPR001387">
    <property type="entry name" value="Cro/C1-type_HTH"/>
</dbReference>
<evidence type="ECO:0000259" key="1">
    <source>
        <dbReference type="PROSITE" id="PS50943"/>
    </source>
</evidence>
<proteinExistence type="predicted"/>
<gene>
    <name evidence="2" type="ORF">H8718_01280</name>
</gene>
<dbReference type="RefSeq" id="WP_249331238.1">
    <property type="nucleotide sequence ID" value="NZ_JACRSY010000002.1"/>
</dbReference>
<dbReference type="SMART" id="SM00530">
    <property type="entry name" value="HTH_XRE"/>
    <property type="match status" value="1"/>
</dbReference>
<dbReference type="SUPFAM" id="SSF47413">
    <property type="entry name" value="lambda repressor-like DNA-binding domains"/>
    <property type="match status" value="1"/>
</dbReference>
<dbReference type="Proteomes" id="UP000655830">
    <property type="component" value="Unassembled WGS sequence"/>
</dbReference>
<dbReference type="GO" id="GO:0003677">
    <property type="term" value="F:DNA binding"/>
    <property type="evidence" value="ECO:0007669"/>
    <property type="project" value="InterPro"/>
</dbReference>
<accession>A0A926ED65</accession>
<evidence type="ECO:0000313" key="3">
    <source>
        <dbReference type="Proteomes" id="UP000655830"/>
    </source>
</evidence>
<reference evidence="2" key="1">
    <citation type="submission" date="2020-08" db="EMBL/GenBank/DDBJ databases">
        <title>Genome public.</title>
        <authorList>
            <person name="Liu C."/>
            <person name="Sun Q."/>
        </authorList>
    </citation>
    <scope>NUCLEOTIDE SEQUENCE</scope>
    <source>
        <strain evidence="2">NSJ-12</strain>
    </source>
</reference>
<dbReference type="PROSITE" id="PS50943">
    <property type="entry name" value="HTH_CROC1"/>
    <property type="match status" value="1"/>
</dbReference>
<dbReference type="EMBL" id="JACRSY010000002">
    <property type="protein sequence ID" value="MBC8578173.1"/>
    <property type="molecule type" value="Genomic_DNA"/>
</dbReference>
<dbReference type="AlphaFoldDB" id="A0A926ED65"/>
<sequence>MHNIKELRVLNQLTQVELAKQVGMTQAQICKIEKGERALKAEEVLLFSRVLGVTAVEILKESI</sequence>
<keyword evidence="3" id="KW-1185">Reference proteome</keyword>
<protein>
    <submittedName>
        <fullName evidence="2">Helix-turn-helix transcriptional regulator</fullName>
    </submittedName>
</protein>
<dbReference type="InterPro" id="IPR010982">
    <property type="entry name" value="Lambda_DNA-bd_dom_sf"/>
</dbReference>
<dbReference type="Pfam" id="PF01381">
    <property type="entry name" value="HTH_3"/>
    <property type="match status" value="1"/>
</dbReference>
<evidence type="ECO:0000313" key="2">
    <source>
        <dbReference type="EMBL" id="MBC8578173.1"/>
    </source>
</evidence>
<dbReference type="CDD" id="cd00093">
    <property type="entry name" value="HTH_XRE"/>
    <property type="match status" value="1"/>
</dbReference>
<organism evidence="2 3">
    <name type="scientific">Zhenhengia yiwuensis</name>
    <dbReference type="NCBI Taxonomy" id="2763666"/>
    <lineage>
        <taxon>Bacteria</taxon>
        <taxon>Bacillati</taxon>
        <taxon>Bacillota</taxon>
        <taxon>Clostridia</taxon>
        <taxon>Lachnospirales</taxon>
        <taxon>Lachnospiraceae</taxon>
        <taxon>Zhenhengia</taxon>
    </lineage>
</organism>
<comment type="caution">
    <text evidence="2">The sequence shown here is derived from an EMBL/GenBank/DDBJ whole genome shotgun (WGS) entry which is preliminary data.</text>
</comment>
<dbReference type="Gene3D" id="1.10.260.40">
    <property type="entry name" value="lambda repressor-like DNA-binding domains"/>
    <property type="match status" value="1"/>
</dbReference>